<comment type="caution">
    <text evidence="9">The sequence shown here is derived from an EMBL/GenBank/DDBJ whole genome shotgun (WGS) entry which is preliminary data.</text>
</comment>
<dbReference type="PANTHER" id="PTHR33048:SF131">
    <property type="entry name" value="INTEGRAL MEMBRANE PROTEIN"/>
    <property type="match status" value="1"/>
</dbReference>
<dbReference type="AlphaFoldDB" id="A0A3D8RCM1"/>
<feature type="region of interest" description="Disordered" evidence="6">
    <location>
        <begin position="265"/>
        <end position="292"/>
    </location>
</feature>
<evidence type="ECO:0000256" key="3">
    <source>
        <dbReference type="ARBA" id="ARBA00022989"/>
    </source>
</evidence>
<dbReference type="InterPro" id="IPR049326">
    <property type="entry name" value="Rhodopsin_dom_fungi"/>
</dbReference>
<dbReference type="OrthoDB" id="408702at2759"/>
<evidence type="ECO:0000313" key="10">
    <source>
        <dbReference type="Proteomes" id="UP000256328"/>
    </source>
</evidence>
<evidence type="ECO:0000256" key="6">
    <source>
        <dbReference type="SAM" id="MobiDB-lite"/>
    </source>
</evidence>
<evidence type="ECO:0000256" key="7">
    <source>
        <dbReference type="SAM" id="Phobius"/>
    </source>
</evidence>
<evidence type="ECO:0000256" key="4">
    <source>
        <dbReference type="ARBA" id="ARBA00023136"/>
    </source>
</evidence>
<comment type="similarity">
    <text evidence="5">Belongs to the SAT4 family.</text>
</comment>
<dbReference type="Pfam" id="PF20684">
    <property type="entry name" value="Fung_rhodopsin"/>
    <property type="match status" value="1"/>
</dbReference>
<keyword evidence="10" id="KW-1185">Reference proteome</keyword>
<dbReference type="PROSITE" id="PS51257">
    <property type="entry name" value="PROKAR_LIPOPROTEIN"/>
    <property type="match status" value="1"/>
</dbReference>
<protein>
    <recommendedName>
        <fullName evidence="8">Rhodopsin domain-containing protein</fullName>
    </recommendedName>
</protein>
<feature type="region of interest" description="Disordered" evidence="6">
    <location>
        <begin position="136"/>
        <end position="161"/>
    </location>
</feature>
<organism evidence="9 10">
    <name type="scientific">Coleophoma crateriformis</name>
    <dbReference type="NCBI Taxonomy" id="565419"/>
    <lineage>
        <taxon>Eukaryota</taxon>
        <taxon>Fungi</taxon>
        <taxon>Dikarya</taxon>
        <taxon>Ascomycota</taxon>
        <taxon>Pezizomycotina</taxon>
        <taxon>Leotiomycetes</taxon>
        <taxon>Helotiales</taxon>
        <taxon>Dermateaceae</taxon>
        <taxon>Coleophoma</taxon>
    </lineage>
</organism>
<dbReference type="GO" id="GO:0016020">
    <property type="term" value="C:membrane"/>
    <property type="evidence" value="ECO:0007669"/>
    <property type="project" value="UniProtKB-SubCell"/>
</dbReference>
<name>A0A3D8RCM1_9HELO</name>
<feature type="transmembrane region" description="Helical" evidence="7">
    <location>
        <begin position="7"/>
        <end position="25"/>
    </location>
</feature>
<dbReference type="EMBL" id="PDLN01000011">
    <property type="protein sequence ID" value="RDW71799.1"/>
    <property type="molecule type" value="Genomic_DNA"/>
</dbReference>
<feature type="transmembrane region" description="Helical" evidence="7">
    <location>
        <begin position="45"/>
        <end position="68"/>
    </location>
</feature>
<keyword evidence="3 7" id="KW-1133">Transmembrane helix</keyword>
<gene>
    <name evidence="9" type="ORF">BP5796_07833</name>
</gene>
<dbReference type="Proteomes" id="UP000256328">
    <property type="component" value="Unassembled WGS sequence"/>
</dbReference>
<evidence type="ECO:0000256" key="1">
    <source>
        <dbReference type="ARBA" id="ARBA00004141"/>
    </source>
</evidence>
<comment type="subcellular location">
    <subcellularLocation>
        <location evidence="1">Membrane</location>
        <topology evidence="1">Multi-pass membrane protein</topology>
    </subcellularLocation>
</comment>
<keyword evidence="4 7" id="KW-0472">Membrane</keyword>
<feature type="domain" description="Rhodopsin" evidence="8">
    <location>
        <begin position="2"/>
        <end position="72"/>
    </location>
</feature>
<sequence length="292" mass="33925">MDLRRKIEVGLILSLGSFGCVVSMVRLKALRTAHFGVSTDTTHDYILPVIWTALELAVAMSCACLPAIRNLWLRMCSRKKASIVSVPTPGTSGSSNPKPRIKPYAGVSTIMDDDNSTLITQPAPSYELDQYVNQPHRHEPEQRVNQPHRHELEQRVNQPHRRELEQRVNQAHRHELDQYVNQRYRHELEQRVHQPHRHELEQRVHQPHRHELEQRVNQPHRHELDQYVNQRHRHDEHGATTQTYTGPSQMTWYRAEEGEVGEIEGNWPIASSPRKSAFSKGESEIHIFPGRI</sequence>
<proteinExistence type="inferred from homology"/>
<accession>A0A3D8RCM1</accession>
<evidence type="ECO:0000256" key="2">
    <source>
        <dbReference type="ARBA" id="ARBA00022692"/>
    </source>
</evidence>
<keyword evidence="2 7" id="KW-0812">Transmembrane</keyword>
<dbReference type="InterPro" id="IPR052337">
    <property type="entry name" value="SAT4-like"/>
</dbReference>
<reference evidence="9 10" key="1">
    <citation type="journal article" date="2018" name="IMA Fungus">
        <title>IMA Genome-F 9: Draft genome sequence of Annulohypoxylon stygium, Aspergillus mulundensis, Berkeleyomyces basicola (syn. Thielaviopsis basicola), Ceratocystis smalleyi, two Cercospora beticola strains, Coleophoma cylindrospora, Fusarium fracticaudum, Phialophora cf. hyalina, and Morchella septimelata.</title>
        <authorList>
            <person name="Wingfield B.D."/>
            <person name="Bills G.F."/>
            <person name="Dong Y."/>
            <person name="Huang W."/>
            <person name="Nel W.J."/>
            <person name="Swalarsk-Parry B.S."/>
            <person name="Vaghefi N."/>
            <person name="Wilken P.M."/>
            <person name="An Z."/>
            <person name="de Beer Z.W."/>
            <person name="De Vos L."/>
            <person name="Chen L."/>
            <person name="Duong T.A."/>
            <person name="Gao Y."/>
            <person name="Hammerbacher A."/>
            <person name="Kikkert J.R."/>
            <person name="Li Y."/>
            <person name="Li H."/>
            <person name="Li K."/>
            <person name="Li Q."/>
            <person name="Liu X."/>
            <person name="Ma X."/>
            <person name="Naidoo K."/>
            <person name="Pethybridge S.J."/>
            <person name="Sun J."/>
            <person name="Steenkamp E.T."/>
            <person name="van der Nest M.A."/>
            <person name="van Wyk S."/>
            <person name="Wingfield M.J."/>
            <person name="Xiong C."/>
            <person name="Yue Q."/>
            <person name="Zhang X."/>
        </authorList>
    </citation>
    <scope>NUCLEOTIDE SEQUENCE [LARGE SCALE GENOMIC DNA]</scope>
    <source>
        <strain evidence="9 10">BP5796</strain>
    </source>
</reference>
<evidence type="ECO:0000259" key="8">
    <source>
        <dbReference type="Pfam" id="PF20684"/>
    </source>
</evidence>
<evidence type="ECO:0000256" key="5">
    <source>
        <dbReference type="ARBA" id="ARBA00038359"/>
    </source>
</evidence>
<dbReference type="PANTHER" id="PTHR33048">
    <property type="entry name" value="PTH11-LIKE INTEGRAL MEMBRANE PROTEIN (AFU_ORTHOLOGUE AFUA_5G11245)"/>
    <property type="match status" value="1"/>
</dbReference>
<evidence type="ECO:0000313" key="9">
    <source>
        <dbReference type="EMBL" id="RDW71799.1"/>
    </source>
</evidence>